<organism evidence="1 2">
    <name type="scientific">Lipomyces orientalis</name>
    <dbReference type="NCBI Taxonomy" id="1233043"/>
    <lineage>
        <taxon>Eukaryota</taxon>
        <taxon>Fungi</taxon>
        <taxon>Dikarya</taxon>
        <taxon>Ascomycota</taxon>
        <taxon>Saccharomycotina</taxon>
        <taxon>Lipomycetes</taxon>
        <taxon>Lipomycetales</taxon>
        <taxon>Lipomycetaceae</taxon>
        <taxon>Lipomyces</taxon>
    </lineage>
</organism>
<sequence length="101" mass="11641">MSVFFHIPLRASSCPIQCVSLNAQLLKVQYSLLRQHHRSGYLSFHLWTILSKYGYRSCGLCPVSIGEIFSRGRYRVFHKLDIGRCSTSRLARDQLCHLVVL</sequence>
<proteinExistence type="predicted"/>
<dbReference type="EMBL" id="MU970115">
    <property type="protein sequence ID" value="KAK9320822.1"/>
    <property type="molecule type" value="Genomic_DNA"/>
</dbReference>
<keyword evidence="2" id="KW-1185">Reference proteome</keyword>
<name>A0ACC3TI32_9ASCO</name>
<comment type="caution">
    <text evidence="1">The sequence shown here is derived from an EMBL/GenBank/DDBJ whole genome shotgun (WGS) entry which is preliminary data.</text>
</comment>
<evidence type="ECO:0000313" key="1">
    <source>
        <dbReference type="EMBL" id="KAK9320822.1"/>
    </source>
</evidence>
<dbReference type="Proteomes" id="UP001489719">
    <property type="component" value="Unassembled WGS sequence"/>
</dbReference>
<protein>
    <submittedName>
        <fullName evidence="1">Uncharacterized protein</fullName>
    </submittedName>
</protein>
<evidence type="ECO:0000313" key="2">
    <source>
        <dbReference type="Proteomes" id="UP001489719"/>
    </source>
</evidence>
<accession>A0ACC3TI32</accession>
<gene>
    <name evidence="1" type="ORF">V1517DRAFT_328234</name>
</gene>
<reference evidence="2" key="1">
    <citation type="journal article" date="2024" name="Front. Bioeng. Biotechnol.">
        <title>Genome-scale model development and genomic sequencing of the oleaginous clade Lipomyces.</title>
        <authorList>
            <person name="Czajka J.J."/>
            <person name="Han Y."/>
            <person name="Kim J."/>
            <person name="Mondo S.J."/>
            <person name="Hofstad B.A."/>
            <person name="Robles A."/>
            <person name="Haridas S."/>
            <person name="Riley R."/>
            <person name="LaButti K."/>
            <person name="Pangilinan J."/>
            <person name="Andreopoulos W."/>
            <person name="Lipzen A."/>
            <person name="Yan J."/>
            <person name="Wang M."/>
            <person name="Ng V."/>
            <person name="Grigoriev I.V."/>
            <person name="Spatafora J.W."/>
            <person name="Magnuson J.K."/>
            <person name="Baker S.E."/>
            <person name="Pomraning K.R."/>
        </authorList>
    </citation>
    <scope>NUCLEOTIDE SEQUENCE [LARGE SCALE GENOMIC DNA]</scope>
    <source>
        <strain evidence="2">CBS 10300</strain>
    </source>
</reference>